<dbReference type="GO" id="GO:0009231">
    <property type="term" value="P:riboflavin biosynthetic process"/>
    <property type="evidence" value="ECO:0007669"/>
    <property type="project" value="UniProtKB-KW"/>
</dbReference>
<keyword evidence="15" id="KW-1185">Reference proteome</keyword>
<dbReference type="SUPFAM" id="SSF53597">
    <property type="entry name" value="Dihydrofolate reductase-like"/>
    <property type="match status" value="1"/>
</dbReference>
<organism evidence="14 15">
    <name type="scientific">Ambispora leptoticha</name>
    <dbReference type="NCBI Taxonomy" id="144679"/>
    <lineage>
        <taxon>Eukaryota</taxon>
        <taxon>Fungi</taxon>
        <taxon>Fungi incertae sedis</taxon>
        <taxon>Mucoromycota</taxon>
        <taxon>Glomeromycotina</taxon>
        <taxon>Glomeromycetes</taxon>
        <taxon>Archaeosporales</taxon>
        <taxon>Ambisporaceae</taxon>
        <taxon>Ambispora</taxon>
    </lineage>
</organism>
<accession>A0A9N9AKU5</accession>
<evidence type="ECO:0000256" key="12">
    <source>
        <dbReference type="ARBA" id="ARBA00049020"/>
    </source>
</evidence>
<sequence>MSLSSSSSQEARIFLSKIFSNENDDHNRKRAFVTLTYAQSLDAKIAGRGGKKLVISGHESMIMTHRMRTFHDGILVGIGTVFSDDPRLTARLLDPDEEKTTIQPQPIILDSSLRFPLSAQLLKQIKKEDGSNKDVRVKPPWIFTSDKHDPSKRELLERAGAKVFVINTDPKDGHLSLTHLLTTLSSAPLSLTRIMVEGGSKIINSFLSSGLVDQLVVTIAPIFVGGDGLSVFDVGKLINHKDDENADNNKSGDENQEEILGFPLCDNVTYKQFGKDIVMSAQLIYDQ</sequence>
<evidence type="ECO:0000256" key="10">
    <source>
        <dbReference type="ARBA" id="ARBA00031630"/>
    </source>
</evidence>
<comment type="pathway">
    <text evidence="2">Cofactor biosynthesis; riboflavin biosynthesis.</text>
</comment>
<dbReference type="OrthoDB" id="5432at2759"/>
<evidence type="ECO:0000256" key="4">
    <source>
        <dbReference type="ARBA" id="ARBA00012851"/>
    </source>
</evidence>
<keyword evidence="6" id="KW-0686">Riboflavin biosynthesis</keyword>
<dbReference type="InterPro" id="IPR050765">
    <property type="entry name" value="Riboflavin_Biosynth_HTPR"/>
</dbReference>
<dbReference type="GO" id="GO:0008703">
    <property type="term" value="F:5-amino-6-(5-phosphoribosylamino)uracil reductase activity"/>
    <property type="evidence" value="ECO:0007669"/>
    <property type="project" value="InterPro"/>
</dbReference>
<dbReference type="EMBL" id="CAJVPS010001308">
    <property type="protein sequence ID" value="CAG8533208.1"/>
    <property type="molecule type" value="Genomic_DNA"/>
</dbReference>
<evidence type="ECO:0000259" key="13">
    <source>
        <dbReference type="Pfam" id="PF01872"/>
    </source>
</evidence>
<dbReference type="InterPro" id="IPR002734">
    <property type="entry name" value="RibDG_C"/>
</dbReference>
<evidence type="ECO:0000313" key="14">
    <source>
        <dbReference type="EMBL" id="CAG8533208.1"/>
    </source>
</evidence>
<evidence type="ECO:0000256" key="2">
    <source>
        <dbReference type="ARBA" id="ARBA00005104"/>
    </source>
</evidence>
<dbReference type="Pfam" id="PF01872">
    <property type="entry name" value="RibD_C"/>
    <property type="match status" value="1"/>
</dbReference>
<protein>
    <recommendedName>
        <fullName evidence="5">2,5-diamino-6-ribosylamino-4(3H)-pyrimidinone 5'-phosphate reductase</fullName>
        <ecNumber evidence="4">1.1.1.302</ecNumber>
    </recommendedName>
    <alternativeName>
        <fullName evidence="10">2,5-diamino-6-(5-phospho-D-ribosylamino)pyrimidin-4(3H)-one reductase</fullName>
    </alternativeName>
    <alternativeName>
        <fullName evidence="9">2,5-diamino-6-ribitylamino-4(3H)-pyrimidinone 5'-phosphate synthase</fullName>
    </alternativeName>
</protein>
<keyword evidence="8" id="KW-0560">Oxidoreductase</keyword>
<comment type="similarity">
    <text evidence="3">Belongs to the HTP reductase family.</text>
</comment>
<comment type="function">
    <text evidence="1">Catalyzes an early step in riboflavin biosynthesis, the NADPH-dependent reduction of the ribose side chain of 2,5-diamino-6-ribosylamino-4(3H)-pyrimidinone 5'-phosphate, yielding 2,5-diamino-6-ribitylamino-4(3H)-pyrimidinone 5'-phosphate.</text>
</comment>
<gene>
    <name evidence="14" type="ORF">ALEPTO_LOCUS5039</name>
</gene>
<keyword evidence="7" id="KW-0521">NADP</keyword>
<evidence type="ECO:0000256" key="7">
    <source>
        <dbReference type="ARBA" id="ARBA00022857"/>
    </source>
</evidence>
<evidence type="ECO:0000256" key="3">
    <source>
        <dbReference type="ARBA" id="ARBA00009723"/>
    </source>
</evidence>
<comment type="catalytic activity">
    <reaction evidence="11">
        <text>2,5-diamino-6-(1-D-ribitylamino)pyrimidin-4(3H)-one 5'-phosphate + NAD(+) = 2,5-diamino-6-(1-D-ribosylamino)pyrimidin-4(3H)-one 5'-phosphate + NADH + H(+)</text>
        <dbReference type="Rhea" id="RHEA:27274"/>
        <dbReference type="ChEBI" id="CHEBI:15378"/>
        <dbReference type="ChEBI" id="CHEBI:57540"/>
        <dbReference type="ChEBI" id="CHEBI:57945"/>
        <dbReference type="ChEBI" id="CHEBI:58890"/>
        <dbReference type="ChEBI" id="CHEBI:59545"/>
        <dbReference type="EC" id="1.1.1.302"/>
    </reaction>
</comment>
<evidence type="ECO:0000256" key="11">
    <source>
        <dbReference type="ARBA" id="ARBA00047550"/>
    </source>
</evidence>
<dbReference type="AlphaFoldDB" id="A0A9N9AKU5"/>
<evidence type="ECO:0000256" key="5">
    <source>
        <dbReference type="ARBA" id="ARBA00015035"/>
    </source>
</evidence>
<feature type="domain" description="Bacterial bifunctional deaminase-reductase C-terminal" evidence="13">
    <location>
        <begin position="32"/>
        <end position="237"/>
    </location>
</feature>
<proteinExistence type="inferred from homology"/>
<name>A0A9N9AKU5_9GLOM</name>
<evidence type="ECO:0000256" key="1">
    <source>
        <dbReference type="ARBA" id="ARBA00003555"/>
    </source>
</evidence>
<comment type="catalytic activity">
    <reaction evidence="12">
        <text>2,5-diamino-6-(1-D-ribitylamino)pyrimidin-4(3H)-one 5'-phosphate + NADP(+) = 2,5-diamino-6-(1-D-ribosylamino)pyrimidin-4(3H)-one 5'-phosphate + NADPH + H(+)</text>
        <dbReference type="Rhea" id="RHEA:27278"/>
        <dbReference type="ChEBI" id="CHEBI:15378"/>
        <dbReference type="ChEBI" id="CHEBI:57783"/>
        <dbReference type="ChEBI" id="CHEBI:58349"/>
        <dbReference type="ChEBI" id="CHEBI:58890"/>
        <dbReference type="ChEBI" id="CHEBI:59545"/>
        <dbReference type="EC" id="1.1.1.302"/>
    </reaction>
</comment>
<dbReference type="PANTHER" id="PTHR38011:SF7">
    <property type="entry name" value="2,5-DIAMINO-6-RIBOSYLAMINO-4(3H)-PYRIMIDINONE 5'-PHOSPHATE REDUCTASE"/>
    <property type="match status" value="1"/>
</dbReference>
<dbReference type="EC" id="1.1.1.302" evidence="4"/>
<dbReference type="Gene3D" id="3.40.430.10">
    <property type="entry name" value="Dihydrofolate Reductase, subunit A"/>
    <property type="match status" value="1"/>
</dbReference>
<dbReference type="Proteomes" id="UP000789508">
    <property type="component" value="Unassembled WGS sequence"/>
</dbReference>
<evidence type="ECO:0000256" key="8">
    <source>
        <dbReference type="ARBA" id="ARBA00023002"/>
    </source>
</evidence>
<comment type="caution">
    <text evidence="14">The sequence shown here is derived from an EMBL/GenBank/DDBJ whole genome shotgun (WGS) entry which is preliminary data.</text>
</comment>
<reference evidence="14" key="1">
    <citation type="submission" date="2021-06" db="EMBL/GenBank/DDBJ databases">
        <authorList>
            <person name="Kallberg Y."/>
            <person name="Tangrot J."/>
            <person name="Rosling A."/>
        </authorList>
    </citation>
    <scope>NUCLEOTIDE SEQUENCE</scope>
    <source>
        <strain evidence="14">FL130A</strain>
    </source>
</reference>
<evidence type="ECO:0000313" key="15">
    <source>
        <dbReference type="Proteomes" id="UP000789508"/>
    </source>
</evidence>
<evidence type="ECO:0000256" key="9">
    <source>
        <dbReference type="ARBA" id="ARBA00030073"/>
    </source>
</evidence>
<dbReference type="PANTHER" id="PTHR38011">
    <property type="entry name" value="DIHYDROFOLATE REDUCTASE FAMILY PROTEIN (AFU_ORTHOLOGUE AFUA_8G06820)"/>
    <property type="match status" value="1"/>
</dbReference>
<evidence type="ECO:0000256" key="6">
    <source>
        <dbReference type="ARBA" id="ARBA00022619"/>
    </source>
</evidence>
<dbReference type="InterPro" id="IPR024072">
    <property type="entry name" value="DHFR-like_dom_sf"/>
</dbReference>